<comment type="similarity">
    <text evidence="1 3">Belongs to the triosephosphate isomerase family.</text>
</comment>
<dbReference type="GO" id="GO:0004807">
    <property type="term" value="F:triose-phosphate isomerase activity"/>
    <property type="evidence" value="ECO:0007669"/>
    <property type="project" value="UniProtKB-EC"/>
</dbReference>
<dbReference type="InterPro" id="IPR013785">
    <property type="entry name" value="Aldolase_TIM"/>
</dbReference>
<evidence type="ECO:0000256" key="2">
    <source>
        <dbReference type="ARBA" id="ARBA00023235"/>
    </source>
</evidence>
<evidence type="ECO:0000313" key="5">
    <source>
        <dbReference type="Proteomes" id="UP000013785"/>
    </source>
</evidence>
<keyword evidence="5" id="KW-1185">Reference proteome</keyword>
<evidence type="ECO:0000313" key="4">
    <source>
        <dbReference type="EMBL" id="EOL43112.1"/>
    </source>
</evidence>
<comment type="caution">
    <text evidence="4">The sequence shown here is derived from an EMBL/GenBank/DDBJ whole genome shotgun (WGS) entry which is preliminary data.</text>
</comment>
<dbReference type="STRING" id="154621.RV11_GL000671"/>
<dbReference type="Proteomes" id="UP000013785">
    <property type="component" value="Unassembled WGS sequence"/>
</dbReference>
<dbReference type="AlphaFoldDB" id="R3W6A4"/>
<dbReference type="Pfam" id="PF00121">
    <property type="entry name" value="TIM"/>
    <property type="match status" value="1"/>
</dbReference>
<dbReference type="SUPFAM" id="SSF51351">
    <property type="entry name" value="Triosephosphate isomerase (TIM)"/>
    <property type="match status" value="1"/>
</dbReference>
<keyword evidence="3" id="KW-0312">Gluconeogenesis</keyword>
<dbReference type="RefSeq" id="WP_010768751.1">
    <property type="nucleotide sequence ID" value="NZ_ASWE01000002.1"/>
</dbReference>
<comment type="pathway">
    <text evidence="3">Carbohydrate biosynthesis; gluconeogenesis.</text>
</comment>
<dbReference type="HOGENOM" id="CLU_024251_2_3_9"/>
<dbReference type="GO" id="GO:0019563">
    <property type="term" value="P:glycerol catabolic process"/>
    <property type="evidence" value="ECO:0007669"/>
    <property type="project" value="TreeGrafter"/>
</dbReference>
<sequence length="260" mass="29140">MNSRKPIVAMSWAMRQNKKEDAVRFATTLIQQLNQENEVEKIIFPSMGTLSAVAEVTKNTTIGLGAQTIAADAQGEYSGEYSIESLVDCGGKYVELGHWERRELYGETDEQINKKLRLAIEYGISPILCVGEKEKELETLPYSQLKRQLFNALFELPKEQLAQVIIAYTPQWAVGQTRAASAPHIHEVGRLIRSILEEFYPSKVVQEVRVIYGGSVSPENARLITSDEGIDGVLVGRFGSEPHRYAEVVSVIEENKLEIR</sequence>
<keyword evidence="3" id="KW-0963">Cytoplasm</keyword>
<dbReference type="PROSITE" id="PS51440">
    <property type="entry name" value="TIM_2"/>
    <property type="match status" value="1"/>
</dbReference>
<dbReference type="OrthoDB" id="9809429at2"/>
<organism evidence="4 5">
    <name type="scientific">Enterococcus phoeniculicola ATCC BAA-412</name>
    <dbReference type="NCBI Taxonomy" id="1158610"/>
    <lineage>
        <taxon>Bacteria</taxon>
        <taxon>Bacillati</taxon>
        <taxon>Bacillota</taxon>
        <taxon>Bacilli</taxon>
        <taxon>Lactobacillales</taxon>
        <taxon>Enterococcaceae</taxon>
        <taxon>Enterococcus</taxon>
    </lineage>
</organism>
<dbReference type="PATRIC" id="fig|1158610.3.peg.2085"/>
<dbReference type="PANTHER" id="PTHR21139">
    <property type="entry name" value="TRIOSEPHOSPHATE ISOMERASE"/>
    <property type="match status" value="1"/>
</dbReference>
<dbReference type="GO" id="GO:0006094">
    <property type="term" value="P:gluconeogenesis"/>
    <property type="evidence" value="ECO:0007669"/>
    <property type="project" value="UniProtKB-UniPathway"/>
</dbReference>
<keyword evidence="2 3" id="KW-0413">Isomerase</keyword>
<protein>
    <recommendedName>
        <fullName evidence="3">Triosephosphate isomerase</fullName>
        <ecNumber evidence="3">5.3.1.1</ecNumber>
    </recommendedName>
</protein>
<dbReference type="eggNOG" id="COG0149">
    <property type="taxonomic scope" value="Bacteria"/>
</dbReference>
<comment type="catalytic activity">
    <reaction evidence="3">
        <text>D-glyceraldehyde 3-phosphate = dihydroxyacetone phosphate</text>
        <dbReference type="Rhea" id="RHEA:18585"/>
        <dbReference type="ChEBI" id="CHEBI:57642"/>
        <dbReference type="ChEBI" id="CHEBI:59776"/>
        <dbReference type="EC" id="5.3.1.1"/>
    </reaction>
</comment>
<dbReference type="GO" id="GO:0005829">
    <property type="term" value="C:cytosol"/>
    <property type="evidence" value="ECO:0007669"/>
    <property type="project" value="TreeGrafter"/>
</dbReference>
<dbReference type="PANTHER" id="PTHR21139:SF42">
    <property type="entry name" value="TRIOSEPHOSPHATE ISOMERASE"/>
    <property type="match status" value="1"/>
</dbReference>
<comment type="subcellular location">
    <subcellularLocation>
        <location evidence="3">Cytoplasm</location>
    </subcellularLocation>
</comment>
<dbReference type="CDD" id="cd00311">
    <property type="entry name" value="TIM"/>
    <property type="match status" value="1"/>
</dbReference>
<dbReference type="InterPro" id="IPR000652">
    <property type="entry name" value="Triosephosphate_isomerase"/>
</dbReference>
<proteinExistence type="inferred from homology"/>
<comment type="subunit">
    <text evidence="3">Homodimer.</text>
</comment>
<dbReference type="InterPro" id="IPR035990">
    <property type="entry name" value="TIM_sf"/>
</dbReference>
<gene>
    <name evidence="4" type="ORF">UC3_02089</name>
</gene>
<evidence type="ECO:0000256" key="3">
    <source>
        <dbReference type="RuleBase" id="RU363013"/>
    </source>
</evidence>
<accession>R3W6A4</accession>
<dbReference type="UniPathway" id="UPA00109">
    <property type="reaction ID" value="UER00189"/>
</dbReference>
<dbReference type="Gene3D" id="3.20.20.70">
    <property type="entry name" value="Aldolase class I"/>
    <property type="match status" value="1"/>
</dbReference>
<dbReference type="EMBL" id="AJAT01000016">
    <property type="protein sequence ID" value="EOL43112.1"/>
    <property type="molecule type" value="Genomic_DNA"/>
</dbReference>
<dbReference type="UniPathway" id="UPA00138"/>
<evidence type="ECO:0000256" key="1">
    <source>
        <dbReference type="ARBA" id="ARBA00007422"/>
    </source>
</evidence>
<keyword evidence="3" id="KW-0324">Glycolysis</keyword>
<name>R3W6A4_9ENTE</name>
<reference evidence="4 5" key="1">
    <citation type="submission" date="2013-02" db="EMBL/GenBank/DDBJ databases">
        <title>The Genome Sequence of Enterococcus phoeniculicola BAA-412.</title>
        <authorList>
            <consortium name="The Broad Institute Genome Sequencing Platform"/>
            <consortium name="The Broad Institute Genome Sequencing Center for Infectious Disease"/>
            <person name="Earl A.M."/>
            <person name="Gilmore M.S."/>
            <person name="Lebreton F."/>
            <person name="Walker B."/>
            <person name="Young S.K."/>
            <person name="Zeng Q."/>
            <person name="Gargeya S."/>
            <person name="Fitzgerald M."/>
            <person name="Haas B."/>
            <person name="Abouelleil A."/>
            <person name="Alvarado L."/>
            <person name="Arachchi H.M."/>
            <person name="Berlin A.M."/>
            <person name="Chapman S.B."/>
            <person name="Dewar J."/>
            <person name="Goldberg J."/>
            <person name="Griggs A."/>
            <person name="Gujja S."/>
            <person name="Hansen M."/>
            <person name="Howarth C."/>
            <person name="Imamovic A."/>
            <person name="Larimer J."/>
            <person name="McCowan C."/>
            <person name="Murphy C."/>
            <person name="Neiman D."/>
            <person name="Pearson M."/>
            <person name="Priest M."/>
            <person name="Roberts A."/>
            <person name="Saif S."/>
            <person name="Shea T."/>
            <person name="Sisk P."/>
            <person name="Sykes S."/>
            <person name="Wortman J."/>
            <person name="Nusbaum C."/>
            <person name="Birren B."/>
        </authorList>
    </citation>
    <scope>NUCLEOTIDE SEQUENCE [LARGE SCALE GENOMIC DNA]</scope>
    <source>
        <strain evidence="4 5">ATCC BAA-412</strain>
    </source>
</reference>
<comment type="pathway">
    <text evidence="3">Carbohydrate degradation; glycolysis; D-glyceraldehyde 3-phosphate from glycerone phosphate: step 1/1.</text>
</comment>
<dbReference type="GO" id="GO:0006096">
    <property type="term" value="P:glycolytic process"/>
    <property type="evidence" value="ECO:0007669"/>
    <property type="project" value="UniProtKB-UniPathway"/>
</dbReference>
<dbReference type="GO" id="GO:0046166">
    <property type="term" value="P:glyceraldehyde-3-phosphate biosynthetic process"/>
    <property type="evidence" value="ECO:0007669"/>
    <property type="project" value="TreeGrafter"/>
</dbReference>
<dbReference type="EC" id="5.3.1.1" evidence="3"/>